<dbReference type="GO" id="GO:0004519">
    <property type="term" value="F:endonuclease activity"/>
    <property type="evidence" value="ECO:0007669"/>
    <property type="project" value="UniProtKB-KW"/>
</dbReference>
<protein>
    <submittedName>
        <fullName evidence="3">LAGLIDADG family homing endonuclease</fullName>
    </submittedName>
</protein>
<dbReference type="Gene3D" id="3.10.28.10">
    <property type="entry name" value="Homing endonucleases"/>
    <property type="match status" value="1"/>
</dbReference>
<feature type="region of interest" description="Disordered" evidence="1">
    <location>
        <begin position="253"/>
        <end position="282"/>
    </location>
</feature>
<gene>
    <name evidence="3" type="ORF">ACIGW0_18695</name>
</gene>
<evidence type="ECO:0000313" key="3">
    <source>
        <dbReference type="EMBL" id="MFI9121407.1"/>
    </source>
</evidence>
<evidence type="ECO:0000313" key="4">
    <source>
        <dbReference type="Proteomes" id="UP001614391"/>
    </source>
</evidence>
<accession>A0ABW8CUZ7</accession>
<dbReference type="InterPro" id="IPR027434">
    <property type="entry name" value="Homing_endonucl"/>
</dbReference>
<dbReference type="SUPFAM" id="SSF55608">
    <property type="entry name" value="Homing endonucleases"/>
    <property type="match status" value="1"/>
</dbReference>
<keyword evidence="3" id="KW-0378">Hydrolase</keyword>
<keyword evidence="3" id="KW-0540">Nuclease</keyword>
<dbReference type="Proteomes" id="UP001614391">
    <property type="component" value="Unassembled WGS sequence"/>
</dbReference>
<sequence>MAEQDPSAPALFDMSALTPTAPQSSFMDLESPGYAYMFGFLQADGHLARGTGQKGKLSVEINARDTHILYEFQRLTPYYSSITERVRSTNLAEQHHSATWSLCSLEARTLIHKLGIPYGKKSRIIRPPRVEFSRPDYLRGVIDADGSLGWTAEGLPFLSFTSASTALAAYLCHYAKKVTGTERIARRNNRDQVYVITYYKEQAQQLAEHLYYPGCLALDHKKGNAASIQTWVRPADMKFAPPRKRWTKADDRELLRIGTPPPPRPSHSTAPSRAAPCDCGASVADRHRCPEPQFP</sequence>
<reference evidence="3 4" key="1">
    <citation type="submission" date="2024-10" db="EMBL/GenBank/DDBJ databases">
        <title>The Natural Products Discovery Center: Release of the First 8490 Sequenced Strains for Exploring Actinobacteria Biosynthetic Diversity.</title>
        <authorList>
            <person name="Kalkreuter E."/>
            <person name="Kautsar S.A."/>
            <person name="Yang D."/>
            <person name="Bader C.D."/>
            <person name="Teijaro C.N."/>
            <person name="Fluegel L."/>
            <person name="Davis C.M."/>
            <person name="Simpson J.R."/>
            <person name="Lauterbach L."/>
            <person name="Steele A.D."/>
            <person name="Gui C."/>
            <person name="Meng S."/>
            <person name="Li G."/>
            <person name="Viehrig K."/>
            <person name="Ye F."/>
            <person name="Su P."/>
            <person name="Kiefer A.F."/>
            <person name="Nichols A."/>
            <person name="Cepeda A.J."/>
            <person name="Yan W."/>
            <person name="Fan B."/>
            <person name="Jiang Y."/>
            <person name="Adhikari A."/>
            <person name="Zheng C.-J."/>
            <person name="Schuster L."/>
            <person name="Cowan T.M."/>
            <person name="Smanski M.J."/>
            <person name="Chevrette M.G."/>
            <person name="De Carvalho L.P.S."/>
            <person name="Shen B."/>
        </authorList>
    </citation>
    <scope>NUCLEOTIDE SEQUENCE [LARGE SCALE GENOMIC DNA]</scope>
    <source>
        <strain evidence="3 4">NPDC053346</strain>
    </source>
</reference>
<dbReference type="EMBL" id="JBITYT010000008">
    <property type="protein sequence ID" value="MFI9121407.1"/>
    <property type="molecule type" value="Genomic_DNA"/>
</dbReference>
<proteinExistence type="predicted"/>
<name>A0ABW8CUZ7_STRBI</name>
<evidence type="ECO:0000256" key="1">
    <source>
        <dbReference type="SAM" id="MobiDB-lite"/>
    </source>
</evidence>
<keyword evidence="4" id="KW-1185">Reference proteome</keyword>
<keyword evidence="3" id="KW-0255">Endonuclease</keyword>
<feature type="compositionally biased region" description="Low complexity" evidence="1">
    <location>
        <begin position="266"/>
        <end position="276"/>
    </location>
</feature>
<comment type="caution">
    <text evidence="3">The sequence shown here is derived from an EMBL/GenBank/DDBJ whole genome shotgun (WGS) entry which is preliminary data.</text>
</comment>
<evidence type="ECO:0000259" key="2">
    <source>
        <dbReference type="Pfam" id="PF14528"/>
    </source>
</evidence>
<feature type="domain" description="Homing endonuclease LAGLIDADG" evidence="2">
    <location>
        <begin position="137"/>
        <end position="209"/>
    </location>
</feature>
<dbReference type="RefSeq" id="WP_399616085.1">
    <property type="nucleotide sequence ID" value="NZ_JBITYT010000008.1"/>
</dbReference>
<dbReference type="Pfam" id="PF14528">
    <property type="entry name" value="LAGLIDADG_3"/>
    <property type="match status" value="1"/>
</dbReference>
<organism evidence="3 4">
    <name type="scientific">Streptomyces bikiniensis</name>
    <dbReference type="NCBI Taxonomy" id="1896"/>
    <lineage>
        <taxon>Bacteria</taxon>
        <taxon>Bacillati</taxon>
        <taxon>Actinomycetota</taxon>
        <taxon>Actinomycetes</taxon>
        <taxon>Kitasatosporales</taxon>
        <taxon>Streptomycetaceae</taxon>
        <taxon>Streptomyces</taxon>
    </lineage>
</organism>
<dbReference type="InterPro" id="IPR004860">
    <property type="entry name" value="LAGLIDADG_dom"/>
</dbReference>